<accession>A0ACC6P7E9</accession>
<proteinExistence type="predicted"/>
<name>A0ACC6P7E9_9BACL</name>
<keyword evidence="2" id="KW-1185">Reference proteome</keyword>
<evidence type="ECO:0000313" key="2">
    <source>
        <dbReference type="Proteomes" id="UP001380953"/>
    </source>
</evidence>
<organism evidence="1 2">
    <name type="scientific">Saccharibacillus sacchari</name>
    <dbReference type="NCBI Taxonomy" id="456493"/>
    <lineage>
        <taxon>Bacteria</taxon>
        <taxon>Bacillati</taxon>
        <taxon>Bacillota</taxon>
        <taxon>Bacilli</taxon>
        <taxon>Bacillales</taxon>
        <taxon>Paenibacillaceae</taxon>
        <taxon>Saccharibacillus</taxon>
    </lineage>
</organism>
<dbReference type="EMBL" id="JBBKAR010000007">
    <property type="protein sequence ID" value="MEJ8302847.1"/>
    <property type="molecule type" value="Genomic_DNA"/>
</dbReference>
<sequence>MSDFFARTAAYSYHLYLSADGGGKFWLSATDGEGPVLLRDALTPLPRYMLPEYRLNREEAPIRASRLLVVRDTLLKAIERGDAPGLHLHMGDEVELAMMADPDGDYGVTFFLDNERSSLIGRLPEGATYLESGWFGRFGDNGYELIDLPGFEEDDLDWIGRRIGTDEWEDLLVQAVPAMRERTLRVQSEIEYSPEPVGRIEITDCGEDYAAAKFSGGSKALRLLGLDGYVLEAAWTDRQPDREDAGQSDESKAQADLLEALPNSPEPDARGTFFMRPAMDAQQMLRLFGSESGGIARGDKLAEFACLVEREWGAMVTGEALVRFRDLHRLYDASDWNWSLRGGPVGERGVGVVQAEPILSVGEQKFAAAELTDAWSEGRRYLRLEDGWIDLEAPEFARSLREHGAGGGSAGLISAGFSYRQRIGLPGEAIAGELPIELEGPKPVEPEERNPVLVHLRYLTGWGMNGGLYGGVEHRLPELAAWMVEALAASPDCRLLVVGRRELLAVLAEQIRLGTSEAVDTLSKLARWAEEQSEGFEPPPKADIPVRFLDSSANEEQDSDQPGLILVPVSSLQRTDFEVPLRADILLLLEPDTAVRSDETRLFSRIDAAEAKVRLAIYSDEGQMNDARVRAVQVRLLKLYDSLTRSYLLIDPNKGKPATGARPPLRDVPAFQLPSRRKEGGMAEMFVDEARVRPETPPSRGMAIPPRVVDGDGGGRGDASRRRSESPNPQREPDPRDIQTSRPEPERTSSHMPPKRRQSAYGSEARPIRPVQQQSAEREFIGRALENADRTESEVPFVSFSSYWPTYAAMKPEQERWYFYWRTEFRRGEKVETDLSYLFIYVYELINGVGWDDPKDGLSAMVRVWESYRARFRRLDGYMADWVREFVLVNSLDLPESSALEQTAGQLKGELLDLELSRRFGETPVELTWDLIARLSDYDMTTSRFYKDAGKKALPRVLPHVVRAIDEHLIHTRGIRLTGLFREADIRITERYLFRSAVYDPEKYGRTFLVRAPKLSLHAQLRDFMTQVTRQTENELRARFKFGGRLRGIKLDAEISETIAAAVEREFVPPEERVLPEPPKRPEVQFNLEELEKLRRDSDEVLRMLTGELMSAGDSSKSIGEANSENAATPVHAGAGPTSSSVNSEPEPKAQDDPVEYDGFETMELPEDSEEGWSADSIPGALSFDSVADGSNNEKQSGRSNEREDDVTVPLLSKKMPNPDVPFSELQASDRNSPEAAPVPDASASIGEEDWDIASLADDWRSLAALLGSADRQMLRAVLLHSSDAERMSIAGAAGELPETVIDRINEAAMETIGDLLIDAGEVLEEYVPILERLYAP</sequence>
<dbReference type="Proteomes" id="UP001380953">
    <property type="component" value="Unassembled WGS sequence"/>
</dbReference>
<protein>
    <submittedName>
        <fullName evidence="1">TerB N-terminal domain-containing protein</fullName>
    </submittedName>
</protein>
<evidence type="ECO:0000313" key="1">
    <source>
        <dbReference type="EMBL" id="MEJ8302847.1"/>
    </source>
</evidence>
<gene>
    <name evidence="1" type="ORF">WKI47_02850</name>
</gene>
<comment type="caution">
    <text evidence="1">The sequence shown here is derived from an EMBL/GenBank/DDBJ whole genome shotgun (WGS) entry which is preliminary data.</text>
</comment>
<reference evidence="1" key="1">
    <citation type="submission" date="2024-03" db="EMBL/GenBank/DDBJ databases">
        <title>Whole genome sequecning of epiphytes from Marcgravia umbellata leaves.</title>
        <authorList>
            <person name="Kumar G."/>
            <person name="Savka M.A."/>
        </authorList>
    </citation>
    <scope>NUCLEOTIDE SEQUENCE</scope>
    <source>
        <strain evidence="1">RIT_BL5</strain>
    </source>
</reference>